<feature type="compositionally biased region" description="Polar residues" evidence="1">
    <location>
        <begin position="425"/>
        <end position="439"/>
    </location>
</feature>
<evidence type="ECO:0000313" key="3">
    <source>
        <dbReference type="Proteomes" id="UP000019373"/>
    </source>
</evidence>
<dbReference type="HOGENOM" id="CLU_601324_0_0_1"/>
<keyword evidence="3" id="KW-1185">Reference proteome</keyword>
<evidence type="ECO:0000313" key="2">
    <source>
        <dbReference type="EMBL" id="ERF73300.1"/>
    </source>
</evidence>
<gene>
    <name evidence="2" type="ORF">EPUS_03133</name>
</gene>
<organism evidence="2 3">
    <name type="scientific">Endocarpon pusillum (strain Z07020 / HMAS-L-300199)</name>
    <name type="common">Lichen-forming fungus</name>
    <dbReference type="NCBI Taxonomy" id="1263415"/>
    <lineage>
        <taxon>Eukaryota</taxon>
        <taxon>Fungi</taxon>
        <taxon>Dikarya</taxon>
        <taxon>Ascomycota</taxon>
        <taxon>Pezizomycotina</taxon>
        <taxon>Eurotiomycetes</taxon>
        <taxon>Chaetothyriomycetidae</taxon>
        <taxon>Verrucariales</taxon>
        <taxon>Verrucariaceae</taxon>
        <taxon>Endocarpon</taxon>
    </lineage>
</organism>
<feature type="compositionally biased region" description="Polar residues" evidence="1">
    <location>
        <begin position="24"/>
        <end position="37"/>
    </location>
</feature>
<name>U1HS00_ENDPU</name>
<dbReference type="EMBL" id="KE720961">
    <property type="protein sequence ID" value="ERF73300.1"/>
    <property type="molecule type" value="Genomic_DNA"/>
</dbReference>
<feature type="compositionally biased region" description="Polar residues" evidence="1">
    <location>
        <begin position="87"/>
        <end position="99"/>
    </location>
</feature>
<proteinExistence type="predicted"/>
<reference evidence="3" key="1">
    <citation type="journal article" date="2014" name="BMC Genomics">
        <title>Genome characteristics reveal the impact of lichenization on lichen-forming fungus Endocarpon pusillum Hedwig (Verrucariales, Ascomycota).</title>
        <authorList>
            <person name="Wang Y.-Y."/>
            <person name="Liu B."/>
            <person name="Zhang X.-Y."/>
            <person name="Zhou Q.-M."/>
            <person name="Zhang T."/>
            <person name="Li H."/>
            <person name="Yu Y.-F."/>
            <person name="Zhang X.-L."/>
            <person name="Hao X.-Y."/>
            <person name="Wang M."/>
            <person name="Wang L."/>
            <person name="Wei J.-C."/>
        </authorList>
    </citation>
    <scope>NUCLEOTIDE SEQUENCE [LARGE SCALE GENOMIC DNA]</scope>
    <source>
        <strain evidence="3">Z07020 / HMAS-L-300199</strain>
    </source>
</reference>
<dbReference type="GeneID" id="19238180"/>
<feature type="region of interest" description="Disordered" evidence="1">
    <location>
        <begin position="73"/>
        <end position="112"/>
    </location>
</feature>
<evidence type="ECO:0000256" key="1">
    <source>
        <dbReference type="SAM" id="MobiDB-lite"/>
    </source>
</evidence>
<dbReference type="AlphaFoldDB" id="U1HS00"/>
<feature type="region of interest" description="Disordered" evidence="1">
    <location>
        <begin position="1"/>
        <end position="37"/>
    </location>
</feature>
<accession>U1HS00</accession>
<sequence length="455" mass="50763">MDSSHDLENGSTSPAMAGIKRKASFSSSERVPKRATTTSVLDHLPAADPEPIHLCSVCHHPCWYCQAASASQEDPEPSEKSMAPRKSSVTTQSEVSRASSSKRKREDGRIYVGPKDAGFQENILQPCNIEKIYIVPEEDFTPVAVFGEPSEIASMGAFLNFDKAELRRIAQQFMEYERRGDNEHTLSVTYTKKLLVDEDVPSPQGPVQTLSLRKDRWRPHKPGPTIQSNLYFFDWDVEPDVTYAVSINQFDALLRKRLQSAPFNHWLAEDEGSSPYLTIEYKCGEKGGKKSHAINQNVCASVIWLYQRRAMRQDLELGIADLRHYSIVLLDGGFEIWEGRCDEVGFSVQILAMGNLKTVRDLKEYVTWSNAIHTWGLGPNAESFKKDVLELFKRSESCLPLTPKSLATLPETAVVSSLQANEESTQASLISSTSDSQVDPVTKDAPNPSGWSPPH</sequence>
<dbReference type="RefSeq" id="XP_007801073.1">
    <property type="nucleotide sequence ID" value="XM_007802882.1"/>
</dbReference>
<dbReference type="Proteomes" id="UP000019373">
    <property type="component" value="Unassembled WGS sequence"/>
</dbReference>
<dbReference type="OrthoDB" id="5426911at2759"/>
<feature type="region of interest" description="Disordered" evidence="1">
    <location>
        <begin position="425"/>
        <end position="455"/>
    </location>
</feature>
<protein>
    <submittedName>
        <fullName evidence="2">Uncharacterized protein</fullName>
    </submittedName>
</protein>